<dbReference type="InterPro" id="IPR029055">
    <property type="entry name" value="Ntn_hydrolases_N"/>
</dbReference>
<sequence>MQIVARGGPLSVFGVKTMTRRVKVPLVVLTLIALTALTRQAGPVSGYIISAEAFQQQTVEQEMGYGYGRPARARRGSRSEVIAPHGMVAASQPLAAQVGIDILKSGGNAIDAAVAVNAMLGLVEPHMNGIGGDMFAIVWDAETEQMYALNATGRSGYGFTRELLEERGLERNPGSGTLSWMVPGAVDGWAELLGRFGNLSFEEVLAPAIAYARNGFPVTDVISGNWRAAEEALSRWPDSAATYLPEGRAPRAGEVFRNPNLARSYELIAEQGRDGFYKGAIAERIVTWGQENGAVLTMQDFAEHSSKWVDPVSTNYRGYDVWQLPPNSHGITALMMLNIMEQFDLASAGQNSADALHVMVEAKKLAFADRGEYVADPEFGTLPVEYLISKEYGENRASLIDMERALVEVSPFRAAIDDPLEYGDTVYFTVVDKDRNAISMIESIFSAFGSKVVPGDVGFAMQNRASGFSMEPRHFNELGPHKRSLHTNMPGMVTKDGVPWLSYGVMGGNMQPQGHSQVLSNIIDFGMNLQEAGDSARFRHSPDSSEGVARAQGGTIALEWGIPDEVVAELERRGHTVRRSGGGSMGGYQAILINFITGMLHGGSDPRKDGMAIGY</sequence>
<dbReference type="InterPro" id="IPR000101">
    <property type="entry name" value="GGT_peptidase"/>
</dbReference>
<dbReference type="PRINTS" id="PR01210">
    <property type="entry name" value="GGTRANSPTASE"/>
</dbReference>
<dbReference type="Gene3D" id="3.60.20.40">
    <property type="match status" value="1"/>
</dbReference>
<dbReference type="InterPro" id="IPR043138">
    <property type="entry name" value="GGT_lsub"/>
</dbReference>
<name>A0A381RYD7_9ZZZZ</name>
<organism evidence="1">
    <name type="scientific">marine metagenome</name>
    <dbReference type="NCBI Taxonomy" id="408172"/>
    <lineage>
        <taxon>unclassified sequences</taxon>
        <taxon>metagenomes</taxon>
        <taxon>ecological metagenomes</taxon>
    </lineage>
</organism>
<dbReference type="InterPro" id="IPR043137">
    <property type="entry name" value="GGT_ssub_C"/>
</dbReference>
<dbReference type="InterPro" id="IPR052896">
    <property type="entry name" value="GGT-like_enzyme"/>
</dbReference>
<protein>
    <recommendedName>
        <fullName evidence="2">Gamma-glutamyltransferase</fullName>
    </recommendedName>
</protein>
<evidence type="ECO:0000313" key="1">
    <source>
        <dbReference type="EMBL" id="SUZ96129.1"/>
    </source>
</evidence>
<dbReference type="EMBL" id="UINC01002385">
    <property type="protein sequence ID" value="SUZ96129.1"/>
    <property type="molecule type" value="Genomic_DNA"/>
</dbReference>
<gene>
    <name evidence="1" type="ORF">METZ01_LOCUS48983</name>
</gene>
<accession>A0A381RYD7</accession>
<dbReference type="PANTHER" id="PTHR43881">
    <property type="entry name" value="GAMMA-GLUTAMYLTRANSPEPTIDASE (AFU_ORTHOLOGUE AFUA_4G13580)"/>
    <property type="match status" value="1"/>
</dbReference>
<dbReference type="SUPFAM" id="SSF56235">
    <property type="entry name" value="N-terminal nucleophile aminohydrolases (Ntn hydrolases)"/>
    <property type="match status" value="1"/>
</dbReference>
<dbReference type="NCBIfam" id="TIGR00066">
    <property type="entry name" value="g_glut_trans"/>
    <property type="match status" value="1"/>
</dbReference>
<dbReference type="Gene3D" id="1.10.246.130">
    <property type="match status" value="1"/>
</dbReference>
<proteinExistence type="predicted"/>
<dbReference type="Pfam" id="PF01019">
    <property type="entry name" value="G_glu_transpept"/>
    <property type="match status" value="1"/>
</dbReference>
<reference evidence="1" key="1">
    <citation type="submission" date="2018-05" db="EMBL/GenBank/DDBJ databases">
        <authorList>
            <person name="Lanie J.A."/>
            <person name="Ng W.-L."/>
            <person name="Kazmierczak K.M."/>
            <person name="Andrzejewski T.M."/>
            <person name="Davidsen T.M."/>
            <person name="Wayne K.J."/>
            <person name="Tettelin H."/>
            <person name="Glass J.I."/>
            <person name="Rusch D."/>
            <person name="Podicherti R."/>
            <person name="Tsui H.-C.T."/>
            <person name="Winkler M.E."/>
        </authorList>
    </citation>
    <scope>NUCLEOTIDE SEQUENCE</scope>
</reference>
<dbReference type="PANTHER" id="PTHR43881:SF1">
    <property type="entry name" value="GAMMA-GLUTAMYLTRANSPEPTIDASE (AFU_ORTHOLOGUE AFUA_4G13580)"/>
    <property type="match status" value="1"/>
</dbReference>
<dbReference type="GO" id="GO:0006751">
    <property type="term" value="P:glutathione catabolic process"/>
    <property type="evidence" value="ECO:0007669"/>
    <property type="project" value="InterPro"/>
</dbReference>
<dbReference type="GO" id="GO:0036374">
    <property type="term" value="F:glutathione hydrolase activity"/>
    <property type="evidence" value="ECO:0007669"/>
    <property type="project" value="InterPro"/>
</dbReference>
<dbReference type="AlphaFoldDB" id="A0A381RYD7"/>
<evidence type="ECO:0008006" key="2">
    <source>
        <dbReference type="Google" id="ProtNLM"/>
    </source>
</evidence>